<gene>
    <name evidence="1" type="ORF">F6X42_39590</name>
</gene>
<proteinExistence type="predicted"/>
<comment type="caution">
    <text evidence="1">The sequence shown here is derived from an EMBL/GenBank/DDBJ whole genome shotgun (WGS) entry which is preliminary data.</text>
</comment>
<dbReference type="RefSeq" id="WP_187639178.1">
    <property type="nucleotide sequence ID" value="NZ_VZQQ01000093.1"/>
</dbReference>
<organism evidence="1 2">
    <name type="scientific">Paraburkholderia podalyriae</name>
    <dbReference type="NCBI Taxonomy" id="1938811"/>
    <lineage>
        <taxon>Bacteria</taxon>
        <taxon>Pseudomonadati</taxon>
        <taxon>Pseudomonadota</taxon>
        <taxon>Betaproteobacteria</taxon>
        <taxon>Burkholderiales</taxon>
        <taxon>Burkholderiaceae</taxon>
        <taxon>Paraburkholderia</taxon>
    </lineage>
</organism>
<protein>
    <submittedName>
        <fullName evidence="1">Uncharacterized protein</fullName>
    </submittedName>
</protein>
<dbReference type="EMBL" id="VZQQ01000093">
    <property type="protein sequence ID" value="MBC8752311.1"/>
    <property type="molecule type" value="Genomic_DNA"/>
</dbReference>
<keyword evidence="2" id="KW-1185">Reference proteome</keyword>
<reference evidence="1 2" key="1">
    <citation type="submission" date="2019-09" db="EMBL/GenBank/DDBJ databases">
        <title>Paraburkholderia podalyriae sp. nov., A South African Podalyria-associated rhizobium.</title>
        <authorList>
            <person name="Mavima L."/>
            <person name="Beukes C.W."/>
            <person name="Palmer M."/>
            <person name="De Meyer S.E."/>
            <person name="James E.K."/>
            <person name="Maluk M."/>
            <person name="Avontuur J.R."/>
            <person name="Chan W.Y."/>
            <person name="Venter S.N."/>
            <person name="Steenkamp E.T."/>
        </authorList>
    </citation>
    <scope>NUCLEOTIDE SEQUENCE [LARGE SCALE GENOMIC DNA]</scope>
    <source>
        <strain evidence="1 2">WC7.3b</strain>
    </source>
</reference>
<evidence type="ECO:0000313" key="1">
    <source>
        <dbReference type="EMBL" id="MBC8752311.1"/>
    </source>
</evidence>
<sequence length="89" mass="9794">MKRVYVYQGFEVTVELEPEWVTEASGKGWLLPPKGFVAVVSICMEGATRPMVAPIRLMADSQRLFATEGDALMAGYSAGQRVVDDTLVR</sequence>
<name>A0ABR7Q174_9BURK</name>
<accession>A0ABR7Q174</accession>
<dbReference type="Proteomes" id="UP000736373">
    <property type="component" value="Unassembled WGS sequence"/>
</dbReference>
<evidence type="ECO:0000313" key="2">
    <source>
        <dbReference type="Proteomes" id="UP000736373"/>
    </source>
</evidence>